<comment type="caution">
    <text evidence="5">The sequence shown here is derived from an EMBL/GenBank/DDBJ whole genome shotgun (WGS) entry which is preliminary data.</text>
</comment>
<reference evidence="5 6" key="1">
    <citation type="journal article" date="2018" name="Plant J.">
        <title>Genome sequences of Chlorella sorokiniana UTEX 1602 and Micractinium conductrix SAG 241.80: implications to maltose excretion by a green alga.</title>
        <authorList>
            <person name="Arriola M.B."/>
            <person name="Velmurugan N."/>
            <person name="Zhang Y."/>
            <person name="Plunkett M.H."/>
            <person name="Hondzo H."/>
            <person name="Barney B.M."/>
        </authorList>
    </citation>
    <scope>NUCLEOTIDE SEQUENCE [LARGE SCALE GENOMIC DNA]</scope>
    <source>
        <strain evidence="5 6">SAG 241.80</strain>
    </source>
</reference>
<dbReference type="CDD" id="cd18186">
    <property type="entry name" value="BTB_POZ_ZBTB_KLHL-like"/>
    <property type="match status" value="1"/>
</dbReference>
<keyword evidence="6" id="KW-1185">Reference proteome</keyword>
<dbReference type="Gene3D" id="2.60.210.10">
    <property type="entry name" value="Apoptosis, Tumor Necrosis Factor Receptor Associated Protein 2, Chain A"/>
    <property type="match status" value="1"/>
</dbReference>
<dbReference type="GO" id="GO:0016787">
    <property type="term" value="F:hydrolase activity"/>
    <property type="evidence" value="ECO:0007669"/>
    <property type="project" value="UniProtKB-KW"/>
</dbReference>
<organism evidence="5 6">
    <name type="scientific">Micractinium conductrix</name>
    <dbReference type="NCBI Taxonomy" id="554055"/>
    <lineage>
        <taxon>Eukaryota</taxon>
        <taxon>Viridiplantae</taxon>
        <taxon>Chlorophyta</taxon>
        <taxon>core chlorophytes</taxon>
        <taxon>Trebouxiophyceae</taxon>
        <taxon>Chlorellales</taxon>
        <taxon>Chlorellaceae</taxon>
        <taxon>Chlorella clade</taxon>
        <taxon>Micractinium</taxon>
    </lineage>
</organism>
<dbReference type="Proteomes" id="UP000239649">
    <property type="component" value="Unassembled WGS sequence"/>
</dbReference>
<dbReference type="InterPro" id="IPR000210">
    <property type="entry name" value="BTB/POZ_dom"/>
</dbReference>
<evidence type="ECO:0000313" key="6">
    <source>
        <dbReference type="Proteomes" id="UP000239649"/>
    </source>
</evidence>
<sequence length="406" mass="42605">MDLSALDPAQPQVFYLSDRSLEALSDCYAVVGGTRLPLHSQVLSLHSPVLRDLFVERIAAIFNKDGAQLDAASHLALPELPDLSAAFQSSSVEEAACLLRLLYRPHAQDASAASFAALLAAGRLPAVAALAAQLGAEPVVSGLEQHLEGVCRGADMQQLLDGLRAAQRCCSASMQSRLLDSIAAQLATMGLRMPAIMQPAAQAALDNATLAALLLRLAQNVPAGAFRLPPIAEVHQGGDGASSGGCTFALAGFKRQREVLESPWVEIGGMHWGLKVHTRGAGSGAKTHLSAQVVWNSADPAAVRVASVSARFSIAVVDQQEGGHDLRQAEEAPLTFTRAAAAHCWEQLASRADLRAPGTGRLLHDRLLLRADITVDSIDSDSSEKESSSSEEESSSSSGSDGGMKE</sequence>
<comment type="pathway">
    <text evidence="1">Protein modification; protein ubiquitination.</text>
</comment>
<feature type="region of interest" description="Disordered" evidence="2">
    <location>
        <begin position="378"/>
        <end position="406"/>
    </location>
</feature>
<gene>
    <name evidence="5" type="ORF">C2E20_8872</name>
</gene>
<evidence type="ECO:0000259" key="4">
    <source>
        <dbReference type="PROSITE" id="PS50144"/>
    </source>
</evidence>
<dbReference type="Pfam" id="PF22486">
    <property type="entry name" value="MATH_2"/>
    <property type="match status" value="1"/>
</dbReference>
<dbReference type="Gene3D" id="3.30.710.10">
    <property type="entry name" value="Potassium Channel Kv1.1, Chain A"/>
    <property type="match status" value="1"/>
</dbReference>
<dbReference type="Pfam" id="PF00651">
    <property type="entry name" value="BTB"/>
    <property type="match status" value="1"/>
</dbReference>
<name>A0A2P6V043_9CHLO</name>
<dbReference type="EMBL" id="LHPF02000058">
    <property type="protein sequence ID" value="PSC67468.1"/>
    <property type="molecule type" value="Genomic_DNA"/>
</dbReference>
<dbReference type="PROSITE" id="PS50144">
    <property type="entry name" value="MATH"/>
    <property type="match status" value="1"/>
</dbReference>
<dbReference type="SUPFAM" id="SSF49599">
    <property type="entry name" value="TRAF domain-like"/>
    <property type="match status" value="1"/>
</dbReference>
<dbReference type="CDD" id="cd00121">
    <property type="entry name" value="MATH"/>
    <property type="match status" value="1"/>
</dbReference>
<feature type="domain" description="BTB" evidence="3">
    <location>
        <begin position="25"/>
        <end position="103"/>
    </location>
</feature>
<evidence type="ECO:0000256" key="1">
    <source>
        <dbReference type="ARBA" id="ARBA00004906"/>
    </source>
</evidence>
<evidence type="ECO:0000313" key="5">
    <source>
        <dbReference type="EMBL" id="PSC67468.1"/>
    </source>
</evidence>
<accession>A0A2P6V043</accession>
<dbReference type="InterPro" id="IPR011333">
    <property type="entry name" value="SKP1/BTB/POZ_sf"/>
</dbReference>
<dbReference type="STRING" id="554055.A0A2P6V043"/>
<proteinExistence type="predicted"/>
<protein>
    <submittedName>
        <fullName evidence="5">Ubiquitin carboxyl-terminal hydrolase 12-like</fullName>
    </submittedName>
</protein>
<dbReference type="PROSITE" id="PS50097">
    <property type="entry name" value="BTB"/>
    <property type="match status" value="1"/>
</dbReference>
<dbReference type="InterPro" id="IPR008974">
    <property type="entry name" value="TRAF-like"/>
</dbReference>
<evidence type="ECO:0000259" key="3">
    <source>
        <dbReference type="PROSITE" id="PS50097"/>
    </source>
</evidence>
<dbReference type="OrthoDB" id="521270at2759"/>
<dbReference type="AlphaFoldDB" id="A0A2P6V043"/>
<evidence type="ECO:0000256" key="2">
    <source>
        <dbReference type="SAM" id="MobiDB-lite"/>
    </source>
</evidence>
<dbReference type="InterPro" id="IPR002083">
    <property type="entry name" value="MATH/TRAF_dom"/>
</dbReference>
<feature type="domain" description="MATH" evidence="4">
    <location>
        <begin position="243"/>
        <end position="373"/>
    </location>
</feature>